<keyword evidence="1" id="KW-0812">Transmembrane</keyword>
<accession>A0ABV7YM21</accession>
<dbReference type="RefSeq" id="WP_205119242.1">
    <property type="nucleotide sequence ID" value="NZ_JAFBCM010000001.1"/>
</dbReference>
<evidence type="ECO:0000313" key="2">
    <source>
        <dbReference type="EMBL" id="MFC3765039.1"/>
    </source>
</evidence>
<keyword evidence="3" id="KW-1185">Reference proteome</keyword>
<feature type="transmembrane region" description="Helical" evidence="1">
    <location>
        <begin position="76"/>
        <end position="97"/>
    </location>
</feature>
<evidence type="ECO:0000313" key="3">
    <source>
        <dbReference type="Proteomes" id="UP001595699"/>
    </source>
</evidence>
<reference evidence="3" key="1">
    <citation type="journal article" date="2019" name="Int. J. Syst. Evol. Microbiol.">
        <title>The Global Catalogue of Microorganisms (GCM) 10K type strain sequencing project: providing services to taxonomists for standard genome sequencing and annotation.</title>
        <authorList>
            <consortium name="The Broad Institute Genomics Platform"/>
            <consortium name="The Broad Institute Genome Sequencing Center for Infectious Disease"/>
            <person name="Wu L."/>
            <person name="Ma J."/>
        </authorList>
    </citation>
    <scope>NUCLEOTIDE SEQUENCE [LARGE SCALE GENOMIC DNA]</scope>
    <source>
        <strain evidence="3">CGMCC 4.7241</strain>
    </source>
</reference>
<proteinExistence type="predicted"/>
<organism evidence="2 3">
    <name type="scientific">Tenggerimyces flavus</name>
    <dbReference type="NCBI Taxonomy" id="1708749"/>
    <lineage>
        <taxon>Bacteria</taxon>
        <taxon>Bacillati</taxon>
        <taxon>Actinomycetota</taxon>
        <taxon>Actinomycetes</taxon>
        <taxon>Propionibacteriales</taxon>
        <taxon>Nocardioidaceae</taxon>
        <taxon>Tenggerimyces</taxon>
    </lineage>
</organism>
<keyword evidence="1" id="KW-1133">Transmembrane helix</keyword>
<dbReference type="EMBL" id="JBHRZH010000036">
    <property type="protein sequence ID" value="MFC3765039.1"/>
    <property type="molecule type" value="Genomic_DNA"/>
</dbReference>
<sequence>MTSEPVPRRVITWPRAVFVAGAVALAYIGSGLPSHDWTSLVAVALPAVGILVLALLRPVPVKPVREPRVRRAVLAWALLLVVAVIWEAWAFFGQSAWNAANPAHPTLSTLIDPLLEYRAVRFAGWLAWLWVGRKLVGR</sequence>
<dbReference type="Proteomes" id="UP001595699">
    <property type="component" value="Unassembled WGS sequence"/>
</dbReference>
<comment type="caution">
    <text evidence="2">The sequence shown here is derived from an EMBL/GenBank/DDBJ whole genome shotgun (WGS) entry which is preliminary data.</text>
</comment>
<protein>
    <submittedName>
        <fullName evidence="2">Uncharacterized protein</fullName>
    </submittedName>
</protein>
<feature type="transmembrane region" description="Helical" evidence="1">
    <location>
        <begin position="37"/>
        <end position="56"/>
    </location>
</feature>
<feature type="transmembrane region" description="Helical" evidence="1">
    <location>
        <begin position="12"/>
        <end position="31"/>
    </location>
</feature>
<gene>
    <name evidence="2" type="ORF">ACFOUW_29670</name>
</gene>
<name>A0ABV7YM21_9ACTN</name>
<evidence type="ECO:0000256" key="1">
    <source>
        <dbReference type="SAM" id="Phobius"/>
    </source>
</evidence>
<keyword evidence="1" id="KW-0472">Membrane</keyword>